<organism evidence="1 2">
    <name type="scientific">Porites evermanni</name>
    <dbReference type="NCBI Taxonomy" id="104178"/>
    <lineage>
        <taxon>Eukaryota</taxon>
        <taxon>Metazoa</taxon>
        <taxon>Cnidaria</taxon>
        <taxon>Anthozoa</taxon>
        <taxon>Hexacorallia</taxon>
        <taxon>Scleractinia</taxon>
        <taxon>Fungiina</taxon>
        <taxon>Poritidae</taxon>
        <taxon>Porites</taxon>
    </lineage>
</organism>
<dbReference type="EMBL" id="CALNXI010000025">
    <property type="protein sequence ID" value="CAH3015534.1"/>
    <property type="molecule type" value="Genomic_DNA"/>
</dbReference>
<evidence type="ECO:0000313" key="2">
    <source>
        <dbReference type="Proteomes" id="UP001159427"/>
    </source>
</evidence>
<proteinExistence type="predicted"/>
<dbReference type="Proteomes" id="UP001159427">
    <property type="component" value="Unassembled WGS sequence"/>
</dbReference>
<feature type="non-terminal residue" evidence="1">
    <location>
        <position position="1"/>
    </location>
</feature>
<comment type="caution">
    <text evidence="1">The sequence shown here is derived from an EMBL/GenBank/DDBJ whole genome shotgun (WGS) entry which is preliminary data.</text>
</comment>
<protein>
    <recommendedName>
        <fullName evidence="3">Craniofacial development protein 2-like</fullName>
    </recommendedName>
</protein>
<reference evidence="1 2" key="1">
    <citation type="submission" date="2022-05" db="EMBL/GenBank/DDBJ databases">
        <authorList>
            <consortium name="Genoscope - CEA"/>
            <person name="William W."/>
        </authorList>
    </citation>
    <scope>NUCLEOTIDE SEQUENCE [LARGE SCALE GENOMIC DNA]</scope>
</reference>
<evidence type="ECO:0000313" key="1">
    <source>
        <dbReference type="EMBL" id="CAH3015534.1"/>
    </source>
</evidence>
<dbReference type="Gene3D" id="3.60.10.10">
    <property type="entry name" value="Endonuclease/exonuclease/phosphatase"/>
    <property type="match status" value="1"/>
</dbReference>
<dbReference type="InterPro" id="IPR036691">
    <property type="entry name" value="Endo/exonu/phosph_ase_sf"/>
</dbReference>
<accession>A0ABN8LNC9</accession>
<gene>
    <name evidence="1" type="ORF">PEVE_00018418</name>
</gene>
<evidence type="ECO:0008006" key="3">
    <source>
        <dbReference type="Google" id="ProtNLM"/>
    </source>
</evidence>
<name>A0ABN8LNC9_9CNID</name>
<keyword evidence="2" id="KW-1185">Reference proteome</keyword>
<sequence length="90" mass="10015">RTGKVECPDNVDGLSVNLDVITDSEISHENLTAIIGSIPRKEQILLLADFNARVGAYHDLVWPSWLGQFSTGKKNDNGERMLEMCTYHGL</sequence>